<dbReference type="EMBL" id="BJNG01000014">
    <property type="protein sequence ID" value="GEC19143.1"/>
    <property type="molecule type" value="Genomic_DNA"/>
</dbReference>
<comment type="caution">
    <text evidence="3">The sequence shown here is derived from an EMBL/GenBank/DDBJ whole genome shotgun (WGS) entry which is preliminary data.</text>
</comment>
<feature type="compositionally biased region" description="Low complexity" evidence="1">
    <location>
        <begin position="72"/>
        <end position="92"/>
    </location>
</feature>
<dbReference type="RefSeq" id="WP_170183683.1">
    <property type="nucleotide sequence ID" value="NZ_BAAARZ010000048.1"/>
</dbReference>
<keyword evidence="4" id="KW-1185">Reference proteome</keyword>
<sequence length="393" mass="40683">MDPTPATGRRKDLASVLLTVGCVGALAALLVTVPVLQGPDAPEDPDIRALELSVVVPEIPLELPEPPPQPVVAPAAPEPDAARTAPAQAAPRGQGGGVGSAEVFGGADSPWVQRLASDAAIDPNSAEYVRGLNAETFKMAMEEWSIPVYYADSSTPRYDVPLTVDWAPVGTLRDVPIPEGARPDPMDDAHLTIVDRSSGCVYDFWGATGSGGGMTARWGNAIPSDGDGVYDGGMASRASGFSAAAGLVTAEELRNGAIEHALVFAYPDTRSGGPVAPATKSDGRTDSSSALPQGARVRLDPSIDLTSFGLSGAELTIARAMQRYGMILGDTSGAFTIYAQHPQSLAEGAFSGLLPLQTSLDMSAIPTQYLQVLDLPAQSDADAELVGNRCNGF</sequence>
<keyword evidence="2" id="KW-1133">Transmembrane helix</keyword>
<gene>
    <name evidence="3" type="ORF">PHY01_14260</name>
</gene>
<keyword evidence="2" id="KW-0812">Transmembrane</keyword>
<dbReference type="Proteomes" id="UP000320338">
    <property type="component" value="Unassembled WGS sequence"/>
</dbReference>
<keyword evidence="2" id="KW-0472">Membrane</keyword>
<accession>A0A4Y3WJW4</accession>
<evidence type="ECO:0000313" key="3">
    <source>
        <dbReference type="EMBL" id="GEC19143.1"/>
    </source>
</evidence>
<name>A0A4Y3WJW4_9PSEU</name>
<organism evidence="3 4">
    <name type="scientific">Pseudonocardia hydrocarbonoxydans</name>
    <dbReference type="NCBI Taxonomy" id="76726"/>
    <lineage>
        <taxon>Bacteria</taxon>
        <taxon>Bacillati</taxon>
        <taxon>Actinomycetota</taxon>
        <taxon>Actinomycetes</taxon>
        <taxon>Pseudonocardiales</taxon>
        <taxon>Pseudonocardiaceae</taxon>
        <taxon>Pseudonocardia</taxon>
    </lineage>
</organism>
<evidence type="ECO:0000313" key="4">
    <source>
        <dbReference type="Proteomes" id="UP000320338"/>
    </source>
</evidence>
<dbReference type="AlphaFoldDB" id="A0A4Y3WJW4"/>
<feature type="region of interest" description="Disordered" evidence="1">
    <location>
        <begin position="272"/>
        <end position="293"/>
    </location>
</feature>
<protein>
    <submittedName>
        <fullName evidence="3">Uncharacterized protein</fullName>
    </submittedName>
</protein>
<reference evidence="3 4" key="1">
    <citation type="submission" date="2019-06" db="EMBL/GenBank/DDBJ databases">
        <title>Whole genome shotgun sequence of Pseudonocardia hydrocarbonoxydans NBRC 14498.</title>
        <authorList>
            <person name="Hosoyama A."/>
            <person name="Uohara A."/>
            <person name="Ohji S."/>
            <person name="Ichikawa N."/>
        </authorList>
    </citation>
    <scope>NUCLEOTIDE SEQUENCE [LARGE SCALE GENOMIC DNA]</scope>
    <source>
        <strain evidence="3 4">NBRC 14498</strain>
    </source>
</reference>
<proteinExistence type="predicted"/>
<feature type="transmembrane region" description="Helical" evidence="2">
    <location>
        <begin position="12"/>
        <end position="36"/>
    </location>
</feature>
<feature type="region of interest" description="Disordered" evidence="1">
    <location>
        <begin position="64"/>
        <end position="103"/>
    </location>
</feature>
<evidence type="ECO:0000256" key="1">
    <source>
        <dbReference type="SAM" id="MobiDB-lite"/>
    </source>
</evidence>
<evidence type="ECO:0000256" key="2">
    <source>
        <dbReference type="SAM" id="Phobius"/>
    </source>
</evidence>